<dbReference type="GO" id="GO:0045944">
    <property type="term" value="P:positive regulation of transcription by RNA polymerase II"/>
    <property type="evidence" value="ECO:0007669"/>
    <property type="project" value="TreeGrafter"/>
</dbReference>
<evidence type="ECO:0000313" key="9">
    <source>
        <dbReference type="Proteomes" id="UP000735302"/>
    </source>
</evidence>
<dbReference type="CDD" id="cd00202">
    <property type="entry name" value="ZnF_GATA"/>
    <property type="match status" value="1"/>
</dbReference>
<dbReference type="GO" id="GO:0008270">
    <property type="term" value="F:zinc ion binding"/>
    <property type="evidence" value="ECO:0007669"/>
    <property type="project" value="UniProtKB-KW"/>
</dbReference>
<dbReference type="InterPro" id="IPR013088">
    <property type="entry name" value="Znf_NHR/GATA"/>
</dbReference>
<dbReference type="InterPro" id="IPR039355">
    <property type="entry name" value="Transcription_factor_GATA"/>
</dbReference>
<dbReference type="GO" id="GO:0005634">
    <property type="term" value="C:nucleus"/>
    <property type="evidence" value="ECO:0007669"/>
    <property type="project" value="UniProtKB-SubCell"/>
</dbReference>
<keyword evidence="2" id="KW-0479">Metal-binding</keyword>
<keyword evidence="9" id="KW-1185">Reference proteome</keyword>
<dbReference type="EMBL" id="BLXT01001319">
    <property type="protein sequence ID" value="GFN84421.1"/>
    <property type="molecule type" value="Genomic_DNA"/>
</dbReference>
<dbReference type="Proteomes" id="UP000735302">
    <property type="component" value="Unassembled WGS sequence"/>
</dbReference>
<evidence type="ECO:0000256" key="1">
    <source>
        <dbReference type="ARBA" id="ARBA00004123"/>
    </source>
</evidence>
<dbReference type="PRINTS" id="PR00619">
    <property type="entry name" value="GATAZNFINGER"/>
</dbReference>
<dbReference type="GO" id="GO:0000978">
    <property type="term" value="F:RNA polymerase II cis-regulatory region sequence-specific DNA binding"/>
    <property type="evidence" value="ECO:0007669"/>
    <property type="project" value="TreeGrafter"/>
</dbReference>
<dbReference type="GO" id="GO:0045165">
    <property type="term" value="P:cell fate commitment"/>
    <property type="evidence" value="ECO:0007669"/>
    <property type="project" value="TreeGrafter"/>
</dbReference>
<reference evidence="8 9" key="1">
    <citation type="journal article" date="2021" name="Elife">
        <title>Chloroplast acquisition without the gene transfer in kleptoplastic sea slugs, Plakobranchus ocellatus.</title>
        <authorList>
            <person name="Maeda T."/>
            <person name="Takahashi S."/>
            <person name="Yoshida T."/>
            <person name="Shimamura S."/>
            <person name="Takaki Y."/>
            <person name="Nagai Y."/>
            <person name="Toyoda A."/>
            <person name="Suzuki Y."/>
            <person name="Arimoto A."/>
            <person name="Ishii H."/>
            <person name="Satoh N."/>
            <person name="Nishiyama T."/>
            <person name="Hasebe M."/>
            <person name="Maruyama T."/>
            <person name="Minagawa J."/>
            <person name="Obokata J."/>
            <person name="Shigenobu S."/>
        </authorList>
    </citation>
    <scope>NUCLEOTIDE SEQUENCE [LARGE SCALE GENOMIC DNA]</scope>
</reference>
<dbReference type="PANTHER" id="PTHR10071">
    <property type="entry name" value="TRANSCRIPTION FACTOR GATA FAMILY MEMBER"/>
    <property type="match status" value="1"/>
</dbReference>
<feature type="domain" description="GATA-type" evidence="7">
    <location>
        <begin position="37"/>
        <end position="75"/>
    </location>
</feature>
<evidence type="ECO:0000256" key="3">
    <source>
        <dbReference type="ARBA" id="ARBA00022771"/>
    </source>
</evidence>
<dbReference type="PROSITE" id="PS50114">
    <property type="entry name" value="GATA_ZN_FINGER_2"/>
    <property type="match status" value="1"/>
</dbReference>
<evidence type="ECO:0000256" key="5">
    <source>
        <dbReference type="ARBA" id="ARBA00023242"/>
    </source>
</evidence>
<dbReference type="Gene3D" id="3.30.50.10">
    <property type="entry name" value="Erythroid Transcription Factor GATA-1, subunit A"/>
    <property type="match status" value="1"/>
</dbReference>
<dbReference type="PROSITE" id="PS00344">
    <property type="entry name" value="GATA_ZN_FINGER_1"/>
    <property type="match status" value="1"/>
</dbReference>
<gene>
    <name evidence="8" type="ORF">PoB_001092700</name>
</gene>
<evidence type="ECO:0000256" key="6">
    <source>
        <dbReference type="PROSITE-ProRule" id="PRU00094"/>
    </source>
</evidence>
<keyword evidence="3 6" id="KW-0863">Zinc-finger</keyword>
<dbReference type="SUPFAM" id="SSF57716">
    <property type="entry name" value="Glucocorticoid receptor-like (DNA-binding domain)"/>
    <property type="match status" value="1"/>
</dbReference>
<dbReference type="GO" id="GO:0000981">
    <property type="term" value="F:DNA-binding transcription factor activity, RNA polymerase II-specific"/>
    <property type="evidence" value="ECO:0007669"/>
    <property type="project" value="TreeGrafter"/>
</dbReference>
<keyword evidence="4" id="KW-0862">Zinc</keyword>
<keyword evidence="5" id="KW-0539">Nucleus</keyword>
<evidence type="ECO:0000259" key="7">
    <source>
        <dbReference type="PROSITE" id="PS50114"/>
    </source>
</evidence>
<dbReference type="AlphaFoldDB" id="A0AAV3YNA7"/>
<organism evidence="8 9">
    <name type="scientific">Plakobranchus ocellatus</name>
    <dbReference type="NCBI Taxonomy" id="259542"/>
    <lineage>
        <taxon>Eukaryota</taxon>
        <taxon>Metazoa</taxon>
        <taxon>Spiralia</taxon>
        <taxon>Lophotrochozoa</taxon>
        <taxon>Mollusca</taxon>
        <taxon>Gastropoda</taxon>
        <taxon>Heterobranchia</taxon>
        <taxon>Euthyneura</taxon>
        <taxon>Panpulmonata</taxon>
        <taxon>Sacoglossa</taxon>
        <taxon>Placobranchoidea</taxon>
        <taxon>Plakobranchidae</taxon>
        <taxon>Plakobranchus</taxon>
    </lineage>
</organism>
<name>A0AAV3YNA7_9GAST</name>
<evidence type="ECO:0000256" key="4">
    <source>
        <dbReference type="ARBA" id="ARBA00022833"/>
    </source>
</evidence>
<protein>
    <submittedName>
        <fullName evidence="8">Transcription factor gata-3</fullName>
    </submittedName>
</protein>
<dbReference type="Pfam" id="PF00320">
    <property type="entry name" value="GATA"/>
    <property type="match status" value="1"/>
</dbReference>
<dbReference type="InterPro" id="IPR000679">
    <property type="entry name" value="Znf_GATA"/>
</dbReference>
<sequence>MLSSTRNARVTVSGVKMHLTPNSSVRAVGVSTMSAARRAGTTCANCGTSTTTLWRRNPNGDPVCNACGLYYKLHNQTILATDVNVNKPEGLQQRDFPDRDVRTGRRDTYLGATEPMTTKTTNNYNRNAPKIKKKSLIRVREEWPVT</sequence>
<dbReference type="SMART" id="SM00401">
    <property type="entry name" value="ZnF_GATA"/>
    <property type="match status" value="1"/>
</dbReference>
<evidence type="ECO:0000313" key="8">
    <source>
        <dbReference type="EMBL" id="GFN84421.1"/>
    </source>
</evidence>
<evidence type="ECO:0000256" key="2">
    <source>
        <dbReference type="ARBA" id="ARBA00022723"/>
    </source>
</evidence>
<dbReference type="PANTHER" id="PTHR10071:SF281">
    <property type="entry name" value="BOX A-BINDING FACTOR-RELATED"/>
    <property type="match status" value="1"/>
</dbReference>
<accession>A0AAV3YNA7</accession>
<proteinExistence type="predicted"/>
<comment type="caution">
    <text evidence="8">The sequence shown here is derived from an EMBL/GenBank/DDBJ whole genome shotgun (WGS) entry which is preliminary data.</text>
</comment>
<dbReference type="GO" id="GO:0000122">
    <property type="term" value="P:negative regulation of transcription by RNA polymerase II"/>
    <property type="evidence" value="ECO:0007669"/>
    <property type="project" value="TreeGrafter"/>
</dbReference>
<comment type="subcellular location">
    <subcellularLocation>
        <location evidence="1">Nucleus</location>
    </subcellularLocation>
</comment>